<evidence type="ECO:0008006" key="5">
    <source>
        <dbReference type="Google" id="ProtNLM"/>
    </source>
</evidence>
<feature type="coiled-coil region" evidence="1">
    <location>
        <begin position="79"/>
        <end position="109"/>
    </location>
</feature>
<keyword evidence="1" id="KW-0175">Coiled coil</keyword>
<reference evidence="3 4" key="1">
    <citation type="submission" date="2024-04" db="EMBL/GenBank/DDBJ databases">
        <title>Tritrichomonas musculus Genome.</title>
        <authorList>
            <person name="Alves-Ferreira E."/>
            <person name="Grigg M."/>
            <person name="Lorenzi H."/>
            <person name="Galac M."/>
        </authorList>
    </citation>
    <scope>NUCLEOTIDE SEQUENCE [LARGE SCALE GENOMIC DNA]</scope>
    <source>
        <strain evidence="3 4">EAF2021</strain>
    </source>
</reference>
<organism evidence="3 4">
    <name type="scientific">Tritrichomonas musculus</name>
    <dbReference type="NCBI Taxonomy" id="1915356"/>
    <lineage>
        <taxon>Eukaryota</taxon>
        <taxon>Metamonada</taxon>
        <taxon>Parabasalia</taxon>
        <taxon>Tritrichomonadida</taxon>
        <taxon>Tritrichomonadidae</taxon>
        <taxon>Tritrichomonas</taxon>
    </lineage>
</organism>
<protein>
    <recommendedName>
        <fullName evidence="5">BZIP domain-containing protein</fullName>
    </recommendedName>
</protein>
<keyword evidence="4" id="KW-1185">Reference proteome</keyword>
<accession>A0ABR2JUU1</accession>
<evidence type="ECO:0000256" key="1">
    <source>
        <dbReference type="SAM" id="Coils"/>
    </source>
</evidence>
<evidence type="ECO:0000256" key="2">
    <source>
        <dbReference type="SAM" id="MobiDB-lite"/>
    </source>
</evidence>
<dbReference type="Proteomes" id="UP001470230">
    <property type="component" value="Unassembled WGS sequence"/>
</dbReference>
<sequence length="109" mass="12699">MTTINTDLFIPKGNFAQQKDTQVIKLLKNKQTTNETTKENIVESDSPNEPCDVNPVKPKSNRGRKKKYATDEERILARRAQQKAYRERKKKELQELRELKARLDAVNDN</sequence>
<proteinExistence type="predicted"/>
<evidence type="ECO:0000313" key="4">
    <source>
        <dbReference type="Proteomes" id="UP001470230"/>
    </source>
</evidence>
<name>A0ABR2JUU1_9EUKA</name>
<gene>
    <name evidence="3" type="ORF">M9Y10_045015</name>
</gene>
<comment type="caution">
    <text evidence="3">The sequence shown here is derived from an EMBL/GenBank/DDBJ whole genome shotgun (WGS) entry which is preliminary data.</text>
</comment>
<feature type="region of interest" description="Disordered" evidence="2">
    <location>
        <begin position="31"/>
        <end position="72"/>
    </location>
</feature>
<evidence type="ECO:0000313" key="3">
    <source>
        <dbReference type="EMBL" id="KAK8882373.1"/>
    </source>
</evidence>
<dbReference type="EMBL" id="JAPFFF010000009">
    <property type="protein sequence ID" value="KAK8882373.1"/>
    <property type="molecule type" value="Genomic_DNA"/>
</dbReference>